<sequence>MTMLDLRRCGAVVLALCAVADAALTPPKHDPISAVQGLISRRLGEMYLNQFELRVLPASNAGLDVAHVSTNGGKVLLEGSSATAMAYGLKSYLRQVVHTSTDWEDHALHLPTTLPLPSSPIRLQRQAPYTYYQNVCTVSYSQWAWSWSKWERHLDWMALQGINMPLAFTGQEKVWQATFAQFNVTDLTDFFAGAAFLAWGRMGNIQGSWVKGPLPQSFIDDQFALQQKILARMEAFGMMPALPAFAGHIPTKLVELYPQAKVVRSDAWAGFRAPYTQVYLLDPTDALFVQLGAAFLKTYQAMYKFTAHVYQTDTYNEMDPRLDTATYLAASSSAVLRSMQTVDKDAVWLMQGWLFSFSRFWTLPRMEHYLAPLPYESLIVLDLYAEVSPMWEKSREFFHHQWIYCVLHNFGGSLGMRGDLETVAAAPVRANSIARAMVGVGLTMEGIFQNYVVYDLALHMPWAPAAVNVTQYVHEFALARYNVVGDRTFVERAWNVLRTSVYDVRNAYGGVTKDIVCLRPRWHLVHSSFMPTELRHDPRHIQSAWELFLGAVEASPSLERDDAFTHDLIDITRQAMSDGILKAYESLQTLVGRGGATLAEVTAMADALLERMTDLDMALNTHPDFMLGPWIADARALARPGDTAAASYFEYEARNQITRWGHDNHNVLTDYAAKEWGGLVASYYVPRWRLWAQELHRSWAAKEEMAMPTLMAAMESFELDWQVDTATVFPTTAQGNPVQVSIDLYEKYVGKLNRPPKNAPFAQRTADPTTARHRLDYSSVCILDCLW</sequence>
<evidence type="ECO:0000259" key="5">
    <source>
        <dbReference type="Pfam" id="PF12972"/>
    </source>
</evidence>
<dbReference type="PANTHER" id="PTHR12872:SF1">
    <property type="entry name" value="ALPHA-N-ACETYLGLUCOSAMINIDASE"/>
    <property type="match status" value="1"/>
</dbReference>
<protein>
    <recommendedName>
        <fullName evidence="7">Alpha-N-acetylglucosaminidase</fullName>
    </recommendedName>
</protein>
<dbReference type="Pfam" id="PF12972">
    <property type="entry name" value="NAGLU_C"/>
    <property type="match status" value="1"/>
</dbReference>
<dbReference type="InterPro" id="IPR007781">
    <property type="entry name" value="NAGLU"/>
</dbReference>
<evidence type="ECO:0000259" key="3">
    <source>
        <dbReference type="Pfam" id="PF05089"/>
    </source>
</evidence>
<evidence type="ECO:0000313" key="6">
    <source>
        <dbReference type="EMBL" id="ETV94480.1"/>
    </source>
</evidence>
<feature type="domain" description="Alpha-N-acetylglucosaminidase C-terminal" evidence="5">
    <location>
        <begin position="472"/>
        <end position="747"/>
    </location>
</feature>
<dbReference type="Gene3D" id="3.30.379.10">
    <property type="entry name" value="Chitobiase/beta-hexosaminidase domain 2-like"/>
    <property type="match status" value="1"/>
</dbReference>
<dbReference type="Gene3D" id="1.20.120.670">
    <property type="entry name" value="N-acetyl-b-d-glucoasminidase"/>
    <property type="match status" value="1"/>
</dbReference>
<reference evidence="6" key="1">
    <citation type="submission" date="2013-12" db="EMBL/GenBank/DDBJ databases">
        <title>The Genome Sequence of Aphanomyces invadans NJM9701.</title>
        <authorList>
            <consortium name="The Broad Institute Genomics Platform"/>
            <person name="Russ C."/>
            <person name="Tyler B."/>
            <person name="van West P."/>
            <person name="Dieguez-Uribeondo J."/>
            <person name="Young S.K."/>
            <person name="Zeng Q."/>
            <person name="Gargeya S."/>
            <person name="Fitzgerald M."/>
            <person name="Abouelleil A."/>
            <person name="Alvarado L."/>
            <person name="Chapman S.B."/>
            <person name="Gainer-Dewar J."/>
            <person name="Goldberg J."/>
            <person name="Griggs A."/>
            <person name="Gujja S."/>
            <person name="Hansen M."/>
            <person name="Howarth C."/>
            <person name="Imamovic A."/>
            <person name="Ireland A."/>
            <person name="Larimer J."/>
            <person name="McCowan C."/>
            <person name="Murphy C."/>
            <person name="Pearson M."/>
            <person name="Poon T.W."/>
            <person name="Priest M."/>
            <person name="Roberts A."/>
            <person name="Saif S."/>
            <person name="Shea T."/>
            <person name="Sykes S."/>
            <person name="Wortman J."/>
            <person name="Nusbaum C."/>
            <person name="Birren B."/>
        </authorList>
    </citation>
    <scope>NUCLEOTIDE SEQUENCE [LARGE SCALE GENOMIC DNA]</scope>
    <source>
        <strain evidence="6">NJM9701</strain>
    </source>
</reference>
<feature type="chain" id="PRO_5001534802" description="Alpha-N-acetylglucosaminidase" evidence="2">
    <location>
        <begin position="23"/>
        <end position="787"/>
    </location>
</feature>
<feature type="domain" description="Alpha-N-acetylglucosaminidase N-terminal" evidence="4">
    <location>
        <begin position="34"/>
        <end position="115"/>
    </location>
</feature>
<dbReference type="Pfam" id="PF05089">
    <property type="entry name" value="NAGLU"/>
    <property type="match status" value="1"/>
</dbReference>
<dbReference type="GeneID" id="20088851"/>
<dbReference type="PANTHER" id="PTHR12872">
    <property type="entry name" value="ALPHA-N-ACETYLGLUCOSAMINIDASE"/>
    <property type="match status" value="1"/>
</dbReference>
<accession>A0A024TK10</accession>
<dbReference type="InterPro" id="IPR024240">
    <property type="entry name" value="NAGLU_N"/>
</dbReference>
<dbReference type="AlphaFoldDB" id="A0A024TK10"/>
<dbReference type="OrthoDB" id="64736at2759"/>
<organism evidence="6">
    <name type="scientific">Aphanomyces invadans</name>
    <dbReference type="NCBI Taxonomy" id="157072"/>
    <lineage>
        <taxon>Eukaryota</taxon>
        <taxon>Sar</taxon>
        <taxon>Stramenopiles</taxon>
        <taxon>Oomycota</taxon>
        <taxon>Saprolegniomycetes</taxon>
        <taxon>Saprolegniales</taxon>
        <taxon>Verrucalvaceae</taxon>
        <taxon>Aphanomyces</taxon>
    </lineage>
</organism>
<dbReference type="Gene3D" id="3.20.20.80">
    <property type="entry name" value="Glycosidases"/>
    <property type="match status" value="1"/>
</dbReference>
<keyword evidence="2" id="KW-0732">Signal</keyword>
<dbReference type="VEuPathDB" id="FungiDB:H310_11801"/>
<evidence type="ECO:0000256" key="2">
    <source>
        <dbReference type="SAM" id="SignalP"/>
    </source>
</evidence>
<dbReference type="eggNOG" id="KOG2233">
    <property type="taxonomic scope" value="Eukaryota"/>
</dbReference>
<dbReference type="RefSeq" id="XP_008876795.1">
    <property type="nucleotide sequence ID" value="XM_008878573.1"/>
</dbReference>
<dbReference type="InterPro" id="IPR024732">
    <property type="entry name" value="NAGLU_C"/>
</dbReference>
<name>A0A024TK10_9STRA</name>
<evidence type="ECO:0008006" key="7">
    <source>
        <dbReference type="Google" id="ProtNLM"/>
    </source>
</evidence>
<evidence type="ECO:0000256" key="1">
    <source>
        <dbReference type="ARBA" id="ARBA00022801"/>
    </source>
</evidence>
<gene>
    <name evidence="6" type="ORF">H310_11801</name>
</gene>
<evidence type="ECO:0000259" key="4">
    <source>
        <dbReference type="Pfam" id="PF12971"/>
    </source>
</evidence>
<dbReference type="Pfam" id="PF12971">
    <property type="entry name" value="NAGLU_N"/>
    <property type="match status" value="1"/>
</dbReference>
<dbReference type="STRING" id="157072.A0A024TK10"/>
<dbReference type="GO" id="GO:0016787">
    <property type="term" value="F:hydrolase activity"/>
    <property type="evidence" value="ECO:0007669"/>
    <property type="project" value="UniProtKB-KW"/>
</dbReference>
<dbReference type="InterPro" id="IPR029018">
    <property type="entry name" value="Hex-like_dom2"/>
</dbReference>
<dbReference type="InterPro" id="IPR024733">
    <property type="entry name" value="NAGLU_tim-barrel"/>
</dbReference>
<feature type="signal peptide" evidence="2">
    <location>
        <begin position="1"/>
        <end position="22"/>
    </location>
</feature>
<proteinExistence type="predicted"/>
<keyword evidence="1" id="KW-0378">Hydrolase</keyword>
<dbReference type="EMBL" id="KI913985">
    <property type="protein sequence ID" value="ETV94480.1"/>
    <property type="molecule type" value="Genomic_DNA"/>
</dbReference>
<feature type="domain" description="Alpha-N-acetylglucosaminidase tim-barrel" evidence="3">
    <location>
        <begin position="131"/>
        <end position="463"/>
    </location>
</feature>